<evidence type="ECO:0000313" key="6">
    <source>
        <dbReference type="EMBL" id="OXM84299.1"/>
    </source>
</evidence>
<dbReference type="AlphaFoldDB" id="A0A229UN28"/>
<comment type="similarity">
    <text evidence="1">Belongs to the LysR transcriptional regulatory family.</text>
</comment>
<organism evidence="6 7">
    <name type="scientific">Paenibacillus rigui</name>
    <dbReference type="NCBI Taxonomy" id="554312"/>
    <lineage>
        <taxon>Bacteria</taxon>
        <taxon>Bacillati</taxon>
        <taxon>Bacillota</taxon>
        <taxon>Bacilli</taxon>
        <taxon>Bacillales</taxon>
        <taxon>Paenibacillaceae</taxon>
        <taxon>Paenibacillus</taxon>
    </lineage>
</organism>
<accession>A0A229UN28</accession>
<reference evidence="6 7" key="1">
    <citation type="submission" date="2017-07" db="EMBL/GenBank/DDBJ databases">
        <title>Genome sequencing and assembly of Paenibacillus rigui.</title>
        <authorList>
            <person name="Mayilraj S."/>
        </authorList>
    </citation>
    <scope>NUCLEOTIDE SEQUENCE [LARGE SCALE GENOMIC DNA]</scope>
    <source>
        <strain evidence="6 7">JCM 16352</strain>
    </source>
</reference>
<name>A0A229UN28_9BACL</name>
<dbReference type="FunFam" id="1.10.10.10:FF:000001">
    <property type="entry name" value="LysR family transcriptional regulator"/>
    <property type="match status" value="1"/>
</dbReference>
<evidence type="ECO:0000313" key="7">
    <source>
        <dbReference type="Proteomes" id="UP000215509"/>
    </source>
</evidence>
<dbReference type="GO" id="GO:0003677">
    <property type="term" value="F:DNA binding"/>
    <property type="evidence" value="ECO:0007669"/>
    <property type="project" value="UniProtKB-KW"/>
</dbReference>
<dbReference type="PANTHER" id="PTHR30419">
    <property type="entry name" value="HTH-TYPE TRANSCRIPTIONAL REGULATOR YBHD"/>
    <property type="match status" value="1"/>
</dbReference>
<keyword evidence="7" id="KW-1185">Reference proteome</keyword>
<dbReference type="GO" id="GO:0005829">
    <property type="term" value="C:cytosol"/>
    <property type="evidence" value="ECO:0007669"/>
    <property type="project" value="TreeGrafter"/>
</dbReference>
<dbReference type="PRINTS" id="PR00039">
    <property type="entry name" value="HTHLYSR"/>
</dbReference>
<dbReference type="Gene3D" id="3.40.190.290">
    <property type="match status" value="1"/>
</dbReference>
<dbReference type="CDD" id="cd05466">
    <property type="entry name" value="PBP2_LTTR_substrate"/>
    <property type="match status" value="1"/>
</dbReference>
<dbReference type="RefSeq" id="WP_094016871.1">
    <property type="nucleotide sequence ID" value="NZ_NMQW01000033.1"/>
</dbReference>
<dbReference type="InterPro" id="IPR005119">
    <property type="entry name" value="LysR_subst-bd"/>
</dbReference>
<dbReference type="SUPFAM" id="SSF46785">
    <property type="entry name" value="Winged helix' DNA-binding domain"/>
    <property type="match status" value="1"/>
</dbReference>
<dbReference type="Pfam" id="PF03466">
    <property type="entry name" value="LysR_substrate"/>
    <property type="match status" value="1"/>
</dbReference>
<gene>
    <name evidence="6" type="ORF">CF651_21180</name>
</gene>
<keyword evidence="3" id="KW-0238">DNA-binding</keyword>
<dbReference type="PANTHER" id="PTHR30419:SF28">
    <property type="entry name" value="HTH-TYPE TRANSCRIPTIONAL REGULATOR BSDA"/>
    <property type="match status" value="1"/>
</dbReference>
<sequence length="297" mass="32885">MRIEQLYYLVEVAQTGSISLAAEKLHVSQPNISYAISSLEEEIGVTLFTRTRAGTQPTEVGKTIISKAQDIIMRLEDLKDTAKVHSSLLNEQLTVGAISGICTSFLPKMLSGYKNKYPYVEVEIMEGNSGEIEEGVQQGQLDLGLVGIPGEHQFKHLMAEKFMTCKIMACVGANSPLASKESLSLYEIVKHPVIGTSEHMRKELRKYGTPREVFHSSRTEASKHVIAEGMATSFYLDIAMKSDPYVLTGLIIPIPIKEGITVDLYWLHGKKMQSAACAAFLKELMLQVNHVKRLIAL</sequence>
<dbReference type="PROSITE" id="PS50931">
    <property type="entry name" value="HTH_LYSR"/>
    <property type="match status" value="1"/>
</dbReference>
<comment type="caution">
    <text evidence="6">The sequence shown here is derived from an EMBL/GenBank/DDBJ whole genome shotgun (WGS) entry which is preliminary data.</text>
</comment>
<dbReference type="SUPFAM" id="SSF53850">
    <property type="entry name" value="Periplasmic binding protein-like II"/>
    <property type="match status" value="1"/>
</dbReference>
<evidence type="ECO:0000256" key="1">
    <source>
        <dbReference type="ARBA" id="ARBA00009437"/>
    </source>
</evidence>
<dbReference type="InterPro" id="IPR036388">
    <property type="entry name" value="WH-like_DNA-bd_sf"/>
</dbReference>
<dbReference type="Proteomes" id="UP000215509">
    <property type="component" value="Unassembled WGS sequence"/>
</dbReference>
<keyword evidence="2" id="KW-0805">Transcription regulation</keyword>
<dbReference type="GO" id="GO:0003700">
    <property type="term" value="F:DNA-binding transcription factor activity"/>
    <property type="evidence" value="ECO:0007669"/>
    <property type="project" value="InterPro"/>
</dbReference>
<feature type="domain" description="HTH lysR-type" evidence="5">
    <location>
        <begin position="1"/>
        <end position="58"/>
    </location>
</feature>
<dbReference type="InterPro" id="IPR050950">
    <property type="entry name" value="HTH-type_LysR_regulators"/>
</dbReference>
<evidence type="ECO:0000259" key="5">
    <source>
        <dbReference type="PROSITE" id="PS50931"/>
    </source>
</evidence>
<dbReference type="Gene3D" id="1.10.10.10">
    <property type="entry name" value="Winged helix-like DNA-binding domain superfamily/Winged helix DNA-binding domain"/>
    <property type="match status" value="1"/>
</dbReference>
<dbReference type="Pfam" id="PF00126">
    <property type="entry name" value="HTH_1"/>
    <property type="match status" value="1"/>
</dbReference>
<dbReference type="EMBL" id="NMQW01000033">
    <property type="protein sequence ID" value="OXM84299.1"/>
    <property type="molecule type" value="Genomic_DNA"/>
</dbReference>
<protein>
    <recommendedName>
        <fullName evidence="5">HTH lysR-type domain-containing protein</fullName>
    </recommendedName>
</protein>
<dbReference type="OrthoDB" id="9803735at2"/>
<dbReference type="InterPro" id="IPR036390">
    <property type="entry name" value="WH_DNA-bd_sf"/>
</dbReference>
<proteinExistence type="inferred from homology"/>
<keyword evidence="4" id="KW-0804">Transcription</keyword>
<evidence type="ECO:0000256" key="4">
    <source>
        <dbReference type="ARBA" id="ARBA00023163"/>
    </source>
</evidence>
<evidence type="ECO:0000256" key="3">
    <source>
        <dbReference type="ARBA" id="ARBA00023125"/>
    </source>
</evidence>
<dbReference type="InterPro" id="IPR000847">
    <property type="entry name" value="LysR_HTH_N"/>
</dbReference>
<evidence type="ECO:0000256" key="2">
    <source>
        <dbReference type="ARBA" id="ARBA00023015"/>
    </source>
</evidence>